<comment type="caution">
    <text evidence="1">The sequence shown here is derived from an EMBL/GenBank/DDBJ whole genome shotgun (WGS) entry which is preliminary data.</text>
</comment>
<organism evidence="1 2">
    <name type="scientific">Phlebia brevispora</name>
    <dbReference type="NCBI Taxonomy" id="194682"/>
    <lineage>
        <taxon>Eukaryota</taxon>
        <taxon>Fungi</taxon>
        <taxon>Dikarya</taxon>
        <taxon>Basidiomycota</taxon>
        <taxon>Agaricomycotina</taxon>
        <taxon>Agaricomycetes</taxon>
        <taxon>Polyporales</taxon>
        <taxon>Meruliaceae</taxon>
        <taxon>Phlebia</taxon>
    </lineage>
</organism>
<evidence type="ECO:0000313" key="2">
    <source>
        <dbReference type="Proteomes" id="UP001148662"/>
    </source>
</evidence>
<protein>
    <submittedName>
        <fullName evidence="1">Uncharacterized protein</fullName>
    </submittedName>
</protein>
<evidence type="ECO:0000313" key="1">
    <source>
        <dbReference type="EMBL" id="KAJ3537908.1"/>
    </source>
</evidence>
<accession>A0ACC1SEF4</accession>
<sequence length="339" mass="35818">MHVPLLFFSAFLPGSLAFPHFPGVGSAGLLKRNGSDCDTGGPASFQNTTAQPDLCCFEYPGGLLLQTQFWDTNPPTGPSNGWTIHGLWPDNCDGTFEQNCDPSRDYHDISGLLTSQGAASTLKFMQTFWVDINGKNEQFWEHEWSTHGTCYSTLEPSCLPPGSPVGAEAVAFFVIVVNLFQTLPTYDWLAAAGISPDDSQTYSLADITSALQKASGVIPALDCRGSTISQISWYFNIKGSVIDGEFLRIDAPFQGSCASNGLLYPVKGFSNSTNTTASPSAASSAAVTFTPTTIPLPSSSASTTIPITITSVHSSPASVTASATPPAVSTSFKTSITVL</sequence>
<gene>
    <name evidence="1" type="ORF">NM688_g6598</name>
</gene>
<keyword evidence="2" id="KW-1185">Reference proteome</keyword>
<dbReference type="Proteomes" id="UP001148662">
    <property type="component" value="Unassembled WGS sequence"/>
</dbReference>
<name>A0ACC1SEF4_9APHY</name>
<dbReference type="EMBL" id="JANHOG010001388">
    <property type="protein sequence ID" value="KAJ3537908.1"/>
    <property type="molecule type" value="Genomic_DNA"/>
</dbReference>
<proteinExistence type="predicted"/>
<reference evidence="1" key="1">
    <citation type="submission" date="2022-07" db="EMBL/GenBank/DDBJ databases">
        <title>Genome Sequence of Phlebia brevispora.</title>
        <authorList>
            <person name="Buettner E."/>
        </authorList>
    </citation>
    <scope>NUCLEOTIDE SEQUENCE</scope>
    <source>
        <strain evidence="1">MPL23</strain>
    </source>
</reference>